<dbReference type="Gene3D" id="3.40.50.1240">
    <property type="entry name" value="Phosphoglycerate mutase-like"/>
    <property type="match status" value="1"/>
</dbReference>
<feature type="region of interest" description="Disordered" evidence="1">
    <location>
        <begin position="73"/>
        <end position="96"/>
    </location>
</feature>
<evidence type="ECO:0000256" key="1">
    <source>
        <dbReference type="SAM" id="MobiDB-lite"/>
    </source>
</evidence>
<feature type="region of interest" description="Disordered" evidence="1">
    <location>
        <begin position="34"/>
        <end position="59"/>
    </location>
</feature>
<dbReference type="KEGG" id="shun:DWB77_00274"/>
<dbReference type="Proteomes" id="UP000271554">
    <property type="component" value="Chromosome"/>
</dbReference>
<accession>A0A387HBL9</accession>
<evidence type="ECO:0000313" key="2">
    <source>
        <dbReference type="EMBL" id="AYG78167.1"/>
    </source>
</evidence>
<protein>
    <recommendedName>
        <fullName evidence="4">Histidine phosphatase family protein</fullName>
    </recommendedName>
</protein>
<name>A0A387HBL9_9ACTN</name>
<dbReference type="CDD" id="cd07040">
    <property type="entry name" value="HP"/>
    <property type="match status" value="1"/>
</dbReference>
<keyword evidence="3" id="KW-1185">Reference proteome</keyword>
<dbReference type="PROSITE" id="PS51257">
    <property type="entry name" value="PROKAR_LIPOPROTEIN"/>
    <property type="match status" value="1"/>
</dbReference>
<reference evidence="2 3" key="1">
    <citation type="submission" date="2018-10" db="EMBL/GenBank/DDBJ databases">
        <title>Relationship between Morphology and Antimicrobial Activity in Streptomyces.</title>
        <authorList>
            <person name="Kang H.J."/>
            <person name="Kim S.B."/>
        </authorList>
    </citation>
    <scope>NUCLEOTIDE SEQUENCE [LARGE SCALE GENOMIC DNA]</scope>
    <source>
        <strain evidence="2 3">BH38</strain>
    </source>
</reference>
<gene>
    <name evidence="2" type="ORF">DWB77_00274</name>
</gene>
<organism evidence="2 3">
    <name type="scientific">Streptomyces hundungensis</name>
    <dbReference type="NCBI Taxonomy" id="1077946"/>
    <lineage>
        <taxon>Bacteria</taxon>
        <taxon>Bacillati</taxon>
        <taxon>Actinomycetota</taxon>
        <taxon>Actinomycetes</taxon>
        <taxon>Kitasatosporales</taxon>
        <taxon>Streptomycetaceae</taxon>
        <taxon>Streptomyces</taxon>
    </lineage>
</organism>
<evidence type="ECO:0000313" key="3">
    <source>
        <dbReference type="Proteomes" id="UP000271554"/>
    </source>
</evidence>
<evidence type="ECO:0008006" key="4">
    <source>
        <dbReference type="Google" id="ProtNLM"/>
    </source>
</evidence>
<proteinExistence type="predicted"/>
<feature type="compositionally biased region" description="Low complexity" evidence="1">
    <location>
        <begin position="38"/>
        <end position="54"/>
    </location>
</feature>
<dbReference type="OrthoDB" id="8448116at2"/>
<sequence>MDRYAEQPCSLSRRGAIAGLGVISLLLAGCGSKGGGSASKSPSAQAASSSRRATTGGGGSTVDLVVMIIRHAEKPVGNETGKDDTGRRDRHSLTERGWARANALPRLFDPRPAPGLVRPIKVYAASDRGQDAGGHRMRQTVTPLAKRLGLAVDLDYAESKEADLAAAVSASPGPVLICWEHSRIPAIVEALAPQSGAPATWPERFDLIWVLTRTAGTWSFNTVDEHLLDADA</sequence>
<dbReference type="AlphaFoldDB" id="A0A387HBL9"/>
<dbReference type="InterPro" id="IPR029033">
    <property type="entry name" value="His_PPase_superfam"/>
</dbReference>
<dbReference type="EMBL" id="CP032698">
    <property type="protein sequence ID" value="AYG78167.1"/>
    <property type="molecule type" value="Genomic_DNA"/>
</dbReference>